<dbReference type="SUPFAM" id="SSF81383">
    <property type="entry name" value="F-box domain"/>
    <property type="match status" value="1"/>
</dbReference>
<dbReference type="InterPro" id="IPR032675">
    <property type="entry name" value="LRR_dom_sf"/>
</dbReference>
<organism evidence="2 3">
    <name type="scientific">Leucocoprinus leucothites</name>
    <dbReference type="NCBI Taxonomy" id="201217"/>
    <lineage>
        <taxon>Eukaryota</taxon>
        <taxon>Fungi</taxon>
        <taxon>Dikarya</taxon>
        <taxon>Basidiomycota</taxon>
        <taxon>Agaricomycotina</taxon>
        <taxon>Agaricomycetes</taxon>
        <taxon>Agaricomycetidae</taxon>
        <taxon>Agaricales</taxon>
        <taxon>Agaricineae</taxon>
        <taxon>Agaricaceae</taxon>
        <taxon>Leucocoprinus</taxon>
    </lineage>
</organism>
<protein>
    <recommendedName>
        <fullName evidence="1">F-box domain-containing protein</fullName>
    </recommendedName>
</protein>
<dbReference type="Pfam" id="PF12937">
    <property type="entry name" value="F-box-like"/>
    <property type="match status" value="1"/>
</dbReference>
<dbReference type="Gene3D" id="1.20.1280.50">
    <property type="match status" value="1"/>
</dbReference>
<reference evidence="2 3" key="1">
    <citation type="journal article" date="2020" name="ISME J.">
        <title>Uncovering the hidden diversity of litter-decomposition mechanisms in mushroom-forming fungi.</title>
        <authorList>
            <person name="Floudas D."/>
            <person name="Bentzer J."/>
            <person name="Ahren D."/>
            <person name="Johansson T."/>
            <person name="Persson P."/>
            <person name="Tunlid A."/>
        </authorList>
    </citation>
    <scope>NUCLEOTIDE SEQUENCE [LARGE SCALE GENOMIC DNA]</scope>
    <source>
        <strain evidence="2 3">CBS 146.42</strain>
    </source>
</reference>
<accession>A0A8H5CXJ3</accession>
<sequence length="512" mass="58878">MPPSSPLPPVLSPKEIEVDSLNATLSQLAVETQLIVTKRAQCLRRLNELSAATTILPSEMLSNIFEHVCSEPMSSPVALGAVCSYWRDVAWANPSLWNSFNAKFALGGPTIPRRTLDLLDLHFTNAKSIPVTVLFYDEPDVSCHSPPNQPSIPFQNLLEYIFRDNPQKLGGFVMDTITDAWWHFVCDLVQPGFLTRLRRLELGATPSSHHRHRPFFSVSTLTKLSLHENVEIESFPWSQLTHLELFGVDKDVCFSLLLQCTSLMEYRCHKPKITYSRNYAHLLDSNKVTFTRLHTLEWCFQDDEWSHFLLASMAFPSLRHLHCSPRNSNVRGSSSFWRLMDNFIGSLTRLKTFHGDICFFWDAPKQCDHDDNAPFNEAFRSLDLEELHLQHGDIRGLRFVFRQLSLADSPFLPRLRLISIEGKASRLDWCLNDPLVYAPFIDFLVTRRDGDHTKWKQNKRLEVVRFRRTFHFKGTFSEVFHQLPAAEVDILKRLVEEGLHMEVVDTSGKSKA</sequence>
<dbReference type="InterPro" id="IPR001810">
    <property type="entry name" value="F-box_dom"/>
</dbReference>
<dbReference type="Gene3D" id="3.80.10.10">
    <property type="entry name" value="Ribonuclease Inhibitor"/>
    <property type="match status" value="1"/>
</dbReference>
<evidence type="ECO:0000313" key="3">
    <source>
        <dbReference type="Proteomes" id="UP000559027"/>
    </source>
</evidence>
<evidence type="ECO:0000313" key="2">
    <source>
        <dbReference type="EMBL" id="KAF5349740.1"/>
    </source>
</evidence>
<dbReference type="OrthoDB" id="2950080at2759"/>
<dbReference type="AlphaFoldDB" id="A0A8H5CXJ3"/>
<feature type="domain" description="F-box" evidence="1">
    <location>
        <begin position="56"/>
        <end position="100"/>
    </location>
</feature>
<dbReference type="Proteomes" id="UP000559027">
    <property type="component" value="Unassembled WGS sequence"/>
</dbReference>
<proteinExistence type="predicted"/>
<dbReference type="EMBL" id="JAACJO010000016">
    <property type="protein sequence ID" value="KAF5349740.1"/>
    <property type="molecule type" value="Genomic_DNA"/>
</dbReference>
<keyword evidence="3" id="KW-1185">Reference proteome</keyword>
<evidence type="ECO:0000259" key="1">
    <source>
        <dbReference type="Pfam" id="PF12937"/>
    </source>
</evidence>
<comment type="caution">
    <text evidence="2">The sequence shown here is derived from an EMBL/GenBank/DDBJ whole genome shotgun (WGS) entry which is preliminary data.</text>
</comment>
<name>A0A8H5CXJ3_9AGAR</name>
<dbReference type="InterPro" id="IPR036047">
    <property type="entry name" value="F-box-like_dom_sf"/>
</dbReference>
<gene>
    <name evidence="2" type="ORF">D9756_008894</name>
</gene>